<evidence type="ECO:0000259" key="11">
    <source>
        <dbReference type="Pfam" id="PF01648"/>
    </source>
</evidence>
<evidence type="ECO:0000256" key="5">
    <source>
        <dbReference type="ARBA" id="ARBA00022842"/>
    </source>
</evidence>
<feature type="binding site" evidence="10">
    <location>
        <position position="8"/>
    </location>
    <ligand>
        <name>Mg(2+)</name>
        <dbReference type="ChEBI" id="CHEBI:18420"/>
    </ligand>
</feature>
<reference evidence="12 13" key="1">
    <citation type="submission" date="2015-10" db="EMBL/GenBank/DDBJ databases">
        <title>Metagenome-Assembled Genomes uncover a global brackish microbiome.</title>
        <authorList>
            <person name="Hugerth L.W."/>
            <person name="Larsson J."/>
            <person name="Alneberg J."/>
            <person name="Lindh M.V."/>
            <person name="Legrand C."/>
            <person name="Pinhassi J."/>
            <person name="Andersson A.F."/>
        </authorList>
    </citation>
    <scope>NUCLEOTIDE SEQUENCE [LARGE SCALE GENOMIC DNA]</scope>
    <source>
        <strain evidence="12">BACL26 MAG-121220-bin70</strain>
    </source>
</reference>
<comment type="subcellular location">
    <subcellularLocation>
        <location evidence="10">Cytoplasm</location>
    </subcellularLocation>
</comment>
<dbReference type="Pfam" id="PF01648">
    <property type="entry name" value="ACPS"/>
    <property type="match status" value="1"/>
</dbReference>
<keyword evidence="5 10" id="KW-0460">Magnesium</keyword>
<keyword evidence="3 10" id="KW-0479">Metal-binding</keyword>
<keyword evidence="7 10" id="KW-0275">Fatty acid biosynthesis</keyword>
<evidence type="ECO:0000313" key="12">
    <source>
        <dbReference type="EMBL" id="KRO96108.1"/>
    </source>
</evidence>
<accession>A0A0R2U9B5</accession>
<dbReference type="InterPro" id="IPR037143">
    <property type="entry name" value="4-PPantetheinyl_Trfase_dom_sf"/>
</dbReference>
<dbReference type="NCBIfam" id="TIGR00516">
    <property type="entry name" value="acpS"/>
    <property type="match status" value="1"/>
</dbReference>
<dbReference type="GO" id="GO:0000287">
    <property type="term" value="F:magnesium ion binding"/>
    <property type="evidence" value="ECO:0007669"/>
    <property type="project" value="UniProtKB-UniRule"/>
</dbReference>
<gene>
    <name evidence="10" type="primary">acpS</name>
    <name evidence="12" type="ORF">ABS24_02000</name>
</gene>
<evidence type="ECO:0000256" key="4">
    <source>
        <dbReference type="ARBA" id="ARBA00022832"/>
    </source>
</evidence>
<dbReference type="GO" id="GO:0008897">
    <property type="term" value="F:holo-[acyl-carrier-protein] synthase activity"/>
    <property type="evidence" value="ECO:0007669"/>
    <property type="project" value="UniProtKB-UniRule"/>
</dbReference>
<evidence type="ECO:0000256" key="2">
    <source>
        <dbReference type="ARBA" id="ARBA00022679"/>
    </source>
</evidence>
<proteinExistence type="inferred from homology"/>
<dbReference type="GO" id="GO:0006633">
    <property type="term" value="P:fatty acid biosynthetic process"/>
    <property type="evidence" value="ECO:0007669"/>
    <property type="project" value="UniProtKB-UniRule"/>
</dbReference>
<dbReference type="InterPro" id="IPR004568">
    <property type="entry name" value="Ppantetheine-prot_Trfase_dom"/>
</dbReference>
<comment type="catalytic activity">
    <reaction evidence="8 10">
        <text>apo-[ACP] + CoA = holo-[ACP] + adenosine 3',5'-bisphosphate + H(+)</text>
        <dbReference type="Rhea" id="RHEA:12068"/>
        <dbReference type="Rhea" id="RHEA-COMP:9685"/>
        <dbReference type="Rhea" id="RHEA-COMP:9690"/>
        <dbReference type="ChEBI" id="CHEBI:15378"/>
        <dbReference type="ChEBI" id="CHEBI:29999"/>
        <dbReference type="ChEBI" id="CHEBI:57287"/>
        <dbReference type="ChEBI" id="CHEBI:58343"/>
        <dbReference type="ChEBI" id="CHEBI:64479"/>
        <dbReference type="EC" id="2.7.8.7"/>
    </reaction>
</comment>
<sequence length="125" mass="13561">MVVNIGTDIVEIARITDVVERQGDTFAKRILTDEEFQRYQVSQNKSAYLAKRFAAKEAIAKALGTGIGHGVSFQDINVMNNAKGAPEVTLTGGAARLMAEQGAHRVLLSLADERHYAIAYAILAE</sequence>
<dbReference type="FunFam" id="3.90.470.20:FF:000001">
    <property type="entry name" value="Holo-[acyl-carrier-protein] synthase"/>
    <property type="match status" value="1"/>
</dbReference>
<feature type="binding site" evidence="10">
    <location>
        <position position="57"/>
    </location>
    <ligand>
        <name>Mg(2+)</name>
        <dbReference type="ChEBI" id="CHEBI:18420"/>
    </ligand>
</feature>
<keyword evidence="1 10" id="KW-0444">Lipid biosynthesis</keyword>
<organism evidence="12 13">
    <name type="scientific">SAR92 bacterium BACL26 MAG-121220-bin70</name>
    <dbReference type="NCBI Taxonomy" id="1655626"/>
    <lineage>
        <taxon>Bacteria</taxon>
        <taxon>Pseudomonadati</taxon>
        <taxon>Pseudomonadota</taxon>
        <taxon>Gammaproteobacteria</taxon>
        <taxon>Cellvibrionales</taxon>
        <taxon>Porticoccaceae</taxon>
        <taxon>SAR92 clade</taxon>
    </lineage>
</organism>
<evidence type="ECO:0000313" key="13">
    <source>
        <dbReference type="Proteomes" id="UP000051213"/>
    </source>
</evidence>
<dbReference type="InterPro" id="IPR002582">
    <property type="entry name" value="ACPS"/>
</dbReference>
<dbReference type="AlphaFoldDB" id="A0A0R2U9B5"/>
<protein>
    <recommendedName>
        <fullName evidence="10">Holo-[acyl-carrier-protein] synthase</fullName>
        <shortName evidence="10">Holo-ACP synthase</shortName>
        <ecNumber evidence="10">2.7.8.7</ecNumber>
    </recommendedName>
    <alternativeName>
        <fullName evidence="10">4'-phosphopantetheinyl transferase AcpS</fullName>
    </alternativeName>
</protein>
<dbReference type="Gene3D" id="3.90.470.20">
    <property type="entry name" value="4'-phosphopantetheinyl transferase domain"/>
    <property type="match status" value="1"/>
</dbReference>
<dbReference type="GO" id="GO:0005737">
    <property type="term" value="C:cytoplasm"/>
    <property type="evidence" value="ECO:0007669"/>
    <property type="project" value="UniProtKB-SubCell"/>
</dbReference>
<dbReference type="InterPro" id="IPR008278">
    <property type="entry name" value="4-PPantetheinyl_Trfase_dom"/>
</dbReference>
<keyword evidence="4 10" id="KW-0276">Fatty acid metabolism</keyword>
<dbReference type="NCBIfam" id="TIGR00556">
    <property type="entry name" value="pantethn_trn"/>
    <property type="match status" value="1"/>
</dbReference>
<evidence type="ECO:0000256" key="1">
    <source>
        <dbReference type="ARBA" id="ARBA00022516"/>
    </source>
</evidence>
<name>A0A0R2U9B5_9GAMM</name>
<keyword evidence="10" id="KW-0963">Cytoplasm</keyword>
<evidence type="ECO:0000256" key="8">
    <source>
        <dbReference type="ARBA" id="ARBA00050875"/>
    </source>
</evidence>
<dbReference type="EMBL" id="LICA01000063">
    <property type="protein sequence ID" value="KRO96108.1"/>
    <property type="molecule type" value="Genomic_DNA"/>
</dbReference>
<evidence type="ECO:0000256" key="3">
    <source>
        <dbReference type="ARBA" id="ARBA00022723"/>
    </source>
</evidence>
<evidence type="ECO:0000256" key="9">
    <source>
        <dbReference type="ARBA" id="ARBA00054726"/>
    </source>
</evidence>
<evidence type="ECO:0000256" key="6">
    <source>
        <dbReference type="ARBA" id="ARBA00023098"/>
    </source>
</evidence>
<comment type="cofactor">
    <cofactor evidence="10">
        <name>Mg(2+)</name>
        <dbReference type="ChEBI" id="CHEBI:18420"/>
    </cofactor>
</comment>
<comment type="caution">
    <text evidence="12">The sequence shown here is derived from an EMBL/GenBank/DDBJ whole genome shotgun (WGS) entry which is preliminary data.</text>
</comment>
<keyword evidence="2 10" id="KW-0808">Transferase</keyword>
<dbReference type="HAMAP" id="MF_00101">
    <property type="entry name" value="AcpS"/>
    <property type="match status" value="1"/>
</dbReference>
<evidence type="ECO:0000256" key="7">
    <source>
        <dbReference type="ARBA" id="ARBA00023160"/>
    </source>
</evidence>
<dbReference type="EC" id="2.7.8.7" evidence="10"/>
<evidence type="ECO:0000256" key="10">
    <source>
        <dbReference type="HAMAP-Rule" id="MF_00101"/>
    </source>
</evidence>
<dbReference type="SUPFAM" id="SSF56214">
    <property type="entry name" value="4'-phosphopantetheinyl transferase"/>
    <property type="match status" value="1"/>
</dbReference>
<comment type="similarity">
    <text evidence="10">Belongs to the P-Pant transferase superfamily. AcpS family.</text>
</comment>
<comment type="function">
    <text evidence="10">Transfers the 4'-phosphopantetheine moiety from coenzyme A to a Ser of acyl-carrier-protein.</text>
</comment>
<feature type="domain" description="4'-phosphopantetheinyl transferase" evidence="11">
    <location>
        <begin position="5"/>
        <end position="120"/>
    </location>
</feature>
<comment type="function">
    <text evidence="9">Transfers the 4'-phosphopantetheine moiety from coenzyme A to the 'Ser-36' of acyl-carrier-protein.</text>
</comment>
<dbReference type="Proteomes" id="UP000051213">
    <property type="component" value="Unassembled WGS sequence"/>
</dbReference>
<keyword evidence="6 10" id="KW-0443">Lipid metabolism</keyword>